<feature type="signal peptide" evidence="2">
    <location>
        <begin position="1"/>
        <end position="22"/>
    </location>
</feature>
<comment type="caution">
    <text evidence="3">The sequence shown here is derived from an EMBL/GenBank/DDBJ whole genome shotgun (WGS) entry which is preliminary data.</text>
</comment>
<sequence>MKKITLLLALCFSAYVSGQANPDTAGSIPSQLEDGSTYGFTFTYDVTGHTSADVTGCNLFFQVYDTSTGNAVAPAIQFGAGWELTNYKNTIDANGVTGTHTWSTALGMNINPANASRPASSELPSGQAYRVRVNTNVGGTWYTSAWEDVELFATGTLSANKFNKSKLNAFYNSEKNALIMKEEFKGDFSIYNLLGQTALSGKLSNEISVENLKRGIYILSTEYGSLKFVK</sequence>
<protein>
    <submittedName>
        <fullName evidence="3">T9SS type A sorting domain-containing protein</fullName>
    </submittedName>
</protein>
<dbReference type="AlphaFoldDB" id="A0A5D0HN99"/>
<evidence type="ECO:0000313" key="4">
    <source>
        <dbReference type="Proteomes" id="UP000323930"/>
    </source>
</evidence>
<gene>
    <name evidence="3" type="ORF">FUA24_20015</name>
</gene>
<dbReference type="RefSeq" id="WP_148544826.1">
    <property type="nucleotide sequence ID" value="NZ_VSDQ01000718.1"/>
</dbReference>
<organism evidence="3 4">
    <name type="scientific">Seonamhaeicola marinus</name>
    <dbReference type="NCBI Taxonomy" id="1912246"/>
    <lineage>
        <taxon>Bacteria</taxon>
        <taxon>Pseudomonadati</taxon>
        <taxon>Bacteroidota</taxon>
        <taxon>Flavobacteriia</taxon>
        <taxon>Flavobacteriales</taxon>
        <taxon>Flavobacteriaceae</taxon>
    </lineage>
</organism>
<name>A0A5D0HN99_9FLAO</name>
<dbReference type="Proteomes" id="UP000323930">
    <property type="component" value="Unassembled WGS sequence"/>
</dbReference>
<dbReference type="EMBL" id="VSDQ01000718">
    <property type="protein sequence ID" value="TYA71839.1"/>
    <property type="molecule type" value="Genomic_DNA"/>
</dbReference>
<dbReference type="InterPro" id="IPR026444">
    <property type="entry name" value="Secre_tail"/>
</dbReference>
<feature type="chain" id="PRO_5022861879" evidence="2">
    <location>
        <begin position="23"/>
        <end position="230"/>
    </location>
</feature>
<evidence type="ECO:0000256" key="2">
    <source>
        <dbReference type="SAM" id="SignalP"/>
    </source>
</evidence>
<evidence type="ECO:0000256" key="1">
    <source>
        <dbReference type="ARBA" id="ARBA00022729"/>
    </source>
</evidence>
<evidence type="ECO:0000313" key="3">
    <source>
        <dbReference type="EMBL" id="TYA71839.1"/>
    </source>
</evidence>
<keyword evidence="4" id="KW-1185">Reference proteome</keyword>
<dbReference type="NCBIfam" id="TIGR04183">
    <property type="entry name" value="Por_Secre_tail"/>
    <property type="match status" value="1"/>
</dbReference>
<keyword evidence="1 2" id="KW-0732">Signal</keyword>
<reference evidence="3 4" key="1">
    <citation type="submission" date="2019-08" db="EMBL/GenBank/DDBJ databases">
        <title>Seonamhaeicola sediminis sp. nov., isolated from marine sediment.</title>
        <authorList>
            <person name="Cao W.R."/>
        </authorList>
    </citation>
    <scope>NUCLEOTIDE SEQUENCE [LARGE SCALE GENOMIC DNA]</scope>
    <source>
        <strain evidence="3 4">B011</strain>
    </source>
</reference>
<dbReference type="OrthoDB" id="1230183at2"/>
<accession>A0A5D0HN99</accession>
<proteinExistence type="predicted"/>